<proteinExistence type="predicted"/>
<sequence>MTRRQRREEAQVAQALVLPPTSSRRPLAVGSTMALSALVALTGYAHPLLVALAVGLAGLVMAWGWPVLLGLPSRFGTTVVLVIGTVACTAASALAADEPFLRWVPPALAVSLIAAFLHQLLRRDGRPRLTESVAASGAGLAIIASGVAYIPLPQTRGGSQTLAVAMAALAFSALADLGVPTARLRAWALPLAMVVGGVAGLAVALQAGRPSPATGALIGVLVAGTSHAVRRILAVLPSMVSSRSQLVSGATSVLLCGVVVYTLGRLLVA</sequence>
<feature type="transmembrane region" description="Helical" evidence="1">
    <location>
        <begin position="246"/>
        <end position="268"/>
    </location>
</feature>
<feature type="transmembrane region" description="Helical" evidence="1">
    <location>
        <begin position="213"/>
        <end position="234"/>
    </location>
</feature>
<accession>A0A1H9VL73</accession>
<name>A0A1H9VL73_9MICO</name>
<organism evidence="2 3">
    <name type="scientific">Pedococcus cremeus</name>
    <dbReference type="NCBI Taxonomy" id="587636"/>
    <lineage>
        <taxon>Bacteria</taxon>
        <taxon>Bacillati</taxon>
        <taxon>Actinomycetota</taxon>
        <taxon>Actinomycetes</taxon>
        <taxon>Micrococcales</taxon>
        <taxon>Intrasporangiaceae</taxon>
        <taxon>Pedococcus</taxon>
    </lineage>
</organism>
<evidence type="ECO:0000313" key="3">
    <source>
        <dbReference type="Proteomes" id="UP000199019"/>
    </source>
</evidence>
<feature type="transmembrane region" description="Helical" evidence="1">
    <location>
        <begin position="133"/>
        <end position="152"/>
    </location>
</feature>
<feature type="transmembrane region" description="Helical" evidence="1">
    <location>
        <begin position="48"/>
        <end position="68"/>
    </location>
</feature>
<dbReference type="Proteomes" id="UP000199019">
    <property type="component" value="Unassembled WGS sequence"/>
</dbReference>
<dbReference type="AlphaFoldDB" id="A0A1H9VL73"/>
<keyword evidence="1" id="KW-0812">Transmembrane</keyword>
<feature type="transmembrane region" description="Helical" evidence="1">
    <location>
        <begin position="158"/>
        <end position="179"/>
    </location>
</feature>
<dbReference type="OrthoDB" id="5150000at2"/>
<feature type="transmembrane region" description="Helical" evidence="1">
    <location>
        <begin position="75"/>
        <end position="94"/>
    </location>
</feature>
<evidence type="ECO:0000313" key="2">
    <source>
        <dbReference type="EMBL" id="SES22475.1"/>
    </source>
</evidence>
<dbReference type="EMBL" id="FOHB01000004">
    <property type="protein sequence ID" value="SES22475.1"/>
    <property type="molecule type" value="Genomic_DNA"/>
</dbReference>
<feature type="transmembrane region" description="Helical" evidence="1">
    <location>
        <begin position="186"/>
        <end position="207"/>
    </location>
</feature>
<keyword evidence="1" id="KW-1133">Transmembrane helix</keyword>
<reference evidence="3" key="1">
    <citation type="submission" date="2016-10" db="EMBL/GenBank/DDBJ databases">
        <authorList>
            <person name="Varghese N."/>
            <person name="Submissions S."/>
        </authorList>
    </citation>
    <scope>NUCLEOTIDE SEQUENCE [LARGE SCALE GENOMIC DNA]</scope>
    <source>
        <strain evidence="3">CGMCC 1.6963</strain>
    </source>
</reference>
<keyword evidence="1" id="KW-0472">Membrane</keyword>
<evidence type="ECO:0000256" key="1">
    <source>
        <dbReference type="SAM" id="Phobius"/>
    </source>
</evidence>
<gene>
    <name evidence="2" type="ORF">SAMN05216199_2417</name>
</gene>
<dbReference type="STRING" id="587636.SAMN05216199_2417"/>
<feature type="transmembrane region" description="Helical" evidence="1">
    <location>
        <begin position="100"/>
        <end position="121"/>
    </location>
</feature>
<keyword evidence="3" id="KW-1185">Reference proteome</keyword>
<protein>
    <submittedName>
        <fullName evidence="2">Uncharacterized protein</fullName>
    </submittedName>
</protein>